<keyword evidence="9" id="KW-0732">Signal</keyword>
<evidence type="ECO:0000256" key="7">
    <source>
        <dbReference type="SAM" id="Coils"/>
    </source>
</evidence>
<comment type="subcellular location">
    <subcellularLocation>
        <location evidence="1">Cell membrane</location>
        <topology evidence="1">Multi-pass membrane protein</topology>
    </subcellularLocation>
</comment>
<dbReference type="SUPFAM" id="SSF50182">
    <property type="entry name" value="Sm-like ribonucleoproteins"/>
    <property type="match status" value="1"/>
</dbReference>
<feature type="transmembrane region" description="Helical" evidence="8">
    <location>
        <begin position="167"/>
        <end position="189"/>
    </location>
</feature>
<dbReference type="GO" id="GO:0005886">
    <property type="term" value="C:plasma membrane"/>
    <property type="evidence" value="ECO:0007669"/>
    <property type="project" value="UniProtKB-SubCell"/>
</dbReference>
<dbReference type="Pfam" id="PF21088">
    <property type="entry name" value="MS_channel_1st"/>
    <property type="match status" value="1"/>
</dbReference>
<evidence type="ECO:0000313" key="13">
    <source>
        <dbReference type="EMBL" id="MCP2728777.1"/>
    </source>
</evidence>
<dbReference type="EMBL" id="JAMZMM010000074">
    <property type="protein sequence ID" value="MCP2728777.1"/>
    <property type="molecule type" value="Genomic_DNA"/>
</dbReference>
<keyword evidence="14" id="KW-1185">Reference proteome</keyword>
<feature type="transmembrane region" description="Helical" evidence="8">
    <location>
        <begin position="232"/>
        <end position="252"/>
    </location>
</feature>
<accession>A0AAE3KRT6</accession>
<evidence type="ECO:0000256" key="6">
    <source>
        <dbReference type="ARBA" id="ARBA00023136"/>
    </source>
</evidence>
<dbReference type="Pfam" id="PF00924">
    <property type="entry name" value="MS_channel_2nd"/>
    <property type="match status" value="1"/>
</dbReference>
<evidence type="ECO:0000256" key="9">
    <source>
        <dbReference type="SAM" id="SignalP"/>
    </source>
</evidence>
<dbReference type="AlphaFoldDB" id="A0AAE3KRT6"/>
<feature type="coiled-coil region" evidence="7">
    <location>
        <begin position="63"/>
        <end position="90"/>
    </location>
</feature>
<dbReference type="RefSeq" id="WP_254011569.1">
    <property type="nucleotide sequence ID" value="NZ_JAMZMM010000074.1"/>
</dbReference>
<gene>
    <name evidence="13" type="ORF">NJ959_09895</name>
</gene>
<name>A0AAE3KRT6_9CYAN</name>
<evidence type="ECO:0000259" key="11">
    <source>
        <dbReference type="Pfam" id="PF21082"/>
    </source>
</evidence>
<dbReference type="InterPro" id="IPR049278">
    <property type="entry name" value="MS_channel_C"/>
</dbReference>
<feature type="domain" description="Mechanosensitive ion channel MscS C-terminal" evidence="11">
    <location>
        <begin position="438"/>
        <end position="524"/>
    </location>
</feature>
<feature type="transmembrane region" description="Helical" evidence="8">
    <location>
        <begin position="346"/>
        <end position="364"/>
    </location>
</feature>
<keyword evidence="7" id="KW-0175">Coiled coil</keyword>
<feature type="domain" description="Mechanosensitive ion channel MscS" evidence="10">
    <location>
        <begin position="366"/>
        <end position="430"/>
    </location>
</feature>
<reference evidence="13" key="1">
    <citation type="submission" date="2022-06" db="EMBL/GenBank/DDBJ databases">
        <title>New cyanobacteria of genus Symplocastrum in benthos of Lake Baikal.</title>
        <authorList>
            <person name="Sorokovikova E."/>
            <person name="Tikhonova I."/>
            <person name="Krasnopeev A."/>
            <person name="Evseev P."/>
            <person name="Gladkikh A."/>
            <person name="Belykh O."/>
        </authorList>
    </citation>
    <scope>NUCLEOTIDE SEQUENCE</scope>
    <source>
        <strain evidence="13">BBK-W-15</strain>
    </source>
</reference>
<dbReference type="InterPro" id="IPR045276">
    <property type="entry name" value="YbiO_bact"/>
</dbReference>
<evidence type="ECO:0000256" key="5">
    <source>
        <dbReference type="ARBA" id="ARBA00022989"/>
    </source>
</evidence>
<feature type="domain" description="Mechanosensitive ion channel transmembrane helices 2/3" evidence="12">
    <location>
        <begin position="325"/>
        <end position="365"/>
    </location>
</feature>
<dbReference type="GO" id="GO:0008381">
    <property type="term" value="F:mechanosensitive monoatomic ion channel activity"/>
    <property type="evidence" value="ECO:0007669"/>
    <property type="project" value="InterPro"/>
</dbReference>
<comment type="caution">
    <text evidence="13">The sequence shown here is derived from an EMBL/GenBank/DDBJ whole genome shotgun (WGS) entry which is preliminary data.</text>
</comment>
<evidence type="ECO:0000256" key="2">
    <source>
        <dbReference type="ARBA" id="ARBA00008017"/>
    </source>
</evidence>
<feature type="transmembrane region" description="Helical" evidence="8">
    <location>
        <begin position="258"/>
        <end position="283"/>
    </location>
</feature>
<evidence type="ECO:0000256" key="3">
    <source>
        <dbReference type="ARBA" id="ARBA00022475"/>
    </source>
</evidence>
<proteinExistence type="inferred from homology"/>
<dbReference type="Proteomes" id="UP001204953">
    <property type="component" value="Unassembled WGS sequence"/>
</dbReference>
<dbReference type="PANTHER" id="PTHR30460">
    <property type="entry name" value="MODERATE CONDUCTANCE MECHANOSENSITIVE CHANNEL YBIO"/>
    <property type="match status" value="1"/>
</dbReference>
<evidence type="ECO:0000256" key="8">
    <source>
        <dbReference type="SAM" id="Phobius"/>
    </source>
</evidence>
<dbReference type="InterPro" id="IPR011014">
    <property type="entry name" value="MscS_channel_TM-2"/>
</dbReference>
<dbReference type="InterPro" id="IPR006685">
    <property type="entry name" value="MscS_channel_2nd"/>
</dbReference>
<keyword evidence="4 8" id="KW-0812">Transmembrane</keyword>
<keyword evidence="6 8" id="KW-0472">Membrane</keyword>
<dbReference type="Pfam" id="PF21082">
    <property type="entry name" value="MS_channel_3rd"/>
    <property type="match status" value="1"/>
</dbReference>
<dbReference type="InterPro" id="IPR011066">
    <property type="entry name" value="MscS_channel_C_sf"/>
</dbReference>
<dbReference type="Gene3D" id="1.10.287.1260">
    <property type="match status" value="1"/>
</dbReference>
<sequence>MTKRYVSAWTIASSMALISWGMSAVQAQLPSLHNLNLPDPSQLNKKSDNPVISGCIRLDGRCLFEITDKKSDLSARIQEIEQRLQDVSDTYFKNETVQLDVRKQQTEGINELNIYLFVGYKDVRLLTITDEDAKLKGVSIETRTNQIIDDLKEGLKQAKKERQPQVLIHQSGIATGTGIVMIIASLAICRCERRSKLSKENLDPSNSLSTDPISTELIQKEKWNLKEVQHRLLQVAQVTIWAGGSLFILNLFPYTRAIQILIVSSFQIPLQVAIVGLSTYVGIRLCYALIDRFSSVLSSNKLLTPEGSRRSQLRIYTISGVTKSIVTFGGISVGLLVALAVTGVNIAPLLAGAGIIGLALSLAFQNLIKDAINGFFIIFEDQYAIGDVIAVADVGGLVENMNLRITQLRDAEGRLITIPNSEIKIVANLSSSWSRADLAIPVSYQTDINQALELIKKVAQEMIQDSIWRKNILDQPEILGVDDFGSRGIIIRVWIKTQPLKQWEVAREFRRLLTVAFDKAGIPISLPQQAVWFNNTLPMESFSNPQGYPDSQRKYPKLD</sequence>
<dbReference type="SUPFAM" id="SSF82689">
    <property type="entry name" value="Mechanosensitive channel protein MscS (YggB), C-terminal domain"/>
    <property type="match status" value="1"/>
</dbReference>
<dbReference type="Gene3D" id="2.30.30.60">
    <property type="match status" value="1"/>
</dbReference>
<dbReference type="Gene3D" id="3.30.70.100">
    <property type="match status" value="1"/>
</dbReference>
<dbReference type="InterPro" id="IPR049142">
    <property type="entry name" value="MS_channel_1st"/>
</dbReference>
<dbReference type="SUPFAM" id="SSF82861">
    <property type="entry name" value="Mechanosensitive channel protein MscS (YggB), transmembrane region"/>
    <property type="match status" value="1"/>
</dbReference>
<protein>
    <submittedName>
        <fullName evidence="13">Mechanosensitive ion channel family protein</fullName>
    </submittedName>
</protein>
<evidence type="ECO:0000313" key="14">
    <source>
        <dbReference type="Proteomes" id="UP001204953"/>
    </source>
</evidence>
<feature type="signal peptide" evidence="9">
    <location>
        <begin position="1"/>
        <end position="27"/>
    </location>
</feature>
<evidence type="ECO:0000259" key="10">
    <source>
        <dbReference type="Pfam" id="PF00924"/>
    </source>
</evidence>
<feature type="chain" id="PRO_5042008166" evidence="9">
    <location>
        <begin position="28"/>
        <end position="559"/>
    </location>
</feature>
<dbReference type="FunFam" id="3.30.70.100:FF:000018">
    <property type="entry name" value="MscS mechanosensitive ion channel"/>
    <property type="match status" value="1"/>
</dbReference>
<dbReference type="InterPro" id="IPR023408">
    <property type="entry name" value="MscS_beta-dom_sf"/>
</dbReference>
<evidence type="ECO:0000256" key="1">
    <source>
        <dbReference type="ARBA" id="ARBA00004651"/>
    </source>
</evidence>
<evidence type="ECO:0000259" key="12">
    <source>
        <dbReference type="Pfam" id="PF21088"/>
    </source>
</evidence>
<keyword evidence="5 8" id="KW-1133">Transmembrane helix</keyword>
<dbReference type="InterPro" id="IPR010920">
    <property type="entry name" value="LSM_dom_sf"/>
</dbReference>
<comment type="similarity">
    <text evidence="2">Belongs to the MscS (TC 1.A.23) family.</text>
</comment>
<feature type="transmembrane region" description="Helical" evidence="8">
    <location>
        <begin position="315"/>
        <end position="340"/>
    </location>
</feature>
<organism evidence="13 14">
    <name type="scientific">Limnofasciculus baicalensis BBK-W-15</name>
    <dbReference type="NCBI Taxonomy" id="2699891"/>
    <lineage>
        <taxon>Bacteria</taxon>
        <taxon>Bacillati</taxon>
        <taxon>Cyanobacteriota</taxon>
        <taxon>Cyanophyceae</taxon>
        <taxon>Coleofasciculales</taxon>
        <taxon>Coleofasciculaceae</taxon>
        <taxon>Limnofasciculus</taxon>
        <taxon>Limnofasciculus baicalensis</taxon>
    </lineage>
</organism>
<keyword evidence="3" id="KW-1003">Cell membrane</keyword>
<dbReference type="PANTHER" id="PTHR30460:SF0">
    <property type="entry name" value="MODERATE CONDUCTANCE MECHANOSENSITIVE CHANNEL YBIO"/>
    <property type="match status" value="1"/>
</dbReference>
<evidence type="ECO:0000256" key="4">
    <source>
        <dbReference type="ARBA" id="ARBA00022692"/>
    </source>
</evidence>